<sequence>MKGKILTILALPAFFGAALAFYAGVEGKWSAMLKGPDGNEFPITYNFKISGATLSGTLTSAIGTSNISDGIVKGDSIWFTANAGSLKIKNKGRYYANGDSISLRVGARSTHTTLKRVEDK</sequence>
<dbReference type="Proteomes" id="UP000632774">
    <property type="component" value="Unassembled WGS sequence"/>
</dbReference>
<keyword evidence="2" id="KW-1185">Reference proteome</keyword>
<evidence type="ECO:0000313" key="1">
    <source>
        <dbReference type="EMBL" id="MBE9665533.1"/>
    </source>
</evidence>
<dbReference type="RefSeq" id="WP_194104935.1">
    <property type="nucleotide sequence ID" value="NZ_JADFFM010000001.1"/>
</dbReference>
<proteinExistence type="predicted"/>
<dbReference type="EMBL" id="JADFFM010000001">
    <property type="protein sequence ID" value="MBE9665533.1"/>
    <property type="molecule type" value="Genomic_DNA"/>
</dbReference>
<comment type="caution">
    <text evidence="1">The sequence shown here is derived from an EMBL/GenBank/DDBJ whole genome shotgun (WGS) entry which is preliminary data.</text>
</comment>
<reference evidence="1 2" key="1">
    <citation type="submission" date="2020-10" db="EMBL/GenBank/DDBJ databases">
        <title>Mucilaginibacter mali sp. nov., isolated from rhizosphere soil of apple orchard.</title>
        <authorList>
            <person name="Lee J.-S."/>
            <person name="Kim H.S."/>
            <person name="Kim J.-S."/>
        </authorList>
    </citation>
    <scope>NUCLEOTIDE SEQUENCE [LARGE SCALE GENOMIC DNA]</scope>
    <source>
        <strain evidence="1 2">KCTC 23157</strain>
    </source>
</reference>
<evidence type="ECO:0008006" key="3">
    <source>
        <dbReference type="Google" id="ProtNLM"/>
    </source>
</evidence>
<name>A0ABR9XEP7_9SPHI</name>
<accession>A0ABR9XEP7</accession>
<evidence type="ECO:0000313" key="2">
    <source>
        <dbReference type="Proteomes" id="UP000632774"/>
    </source>
</evidence>
<gene>
    <name evidence="1" type="ORF">IRJ18_04110</name>
</gene>
<protein>
    <recommendedName>
        <fullName evidence="3">Glycoside hydrolase</fullName>
    </recommendedName>
</protein>
<organism evidence="1 2">
    <name type="scientific">Mucilaginibacter boryungensis</name>
    <dbReference type="NCBI Taxonomy" id="768480"/>
    <lineage>
        <taxon>Bacteria</taxon>
        <taxon>Pseudomonadati</taxon>
        <taxon>Bacteroidota</taxon>
        <taxon>Sphingobacteriia</taxon>
        <taxon>Sphingobacteriales</taxon>
        <taxon>Sphingobacteriaceae</taxon>
        <taxon>Mucilaginibacter</taxon>
    </lineage>
</organism>